<accession>A0ABW5XTM0</accession>
<evidence type="ECO:0000256" key="1">
    <source>
        <dbReference type="ARBA" id="ARBA00022714"/>
    </source>
</evidence>
<evidence type="ECO:0000313" key="8">
    <source>
        <dbReference type="Proteomes" id="UP001597601"/>
    </source>
</evidence>
<evidence type="ECO:0000256" key="3">
    <source>
        <dbReference type="ARBA" id="ARBA00023004"/>
    </source>
</evidence>
<dbReference type="EMBL" id="JBHUON010000017">
    <property type="protein sequence ID" value="MFD2865772.1"/>
    <property type="molecule type" value="Genomic_DNA"/>
</dbReference>
<keyword evidence="2" id="KW-0479">Metal-binding</keyword>
<dbReference type="SUPFAM" id="SSF50022">
    <property type="entry name" value="ISP domain"/>
    <property type="match status" value="1"/>
</dbReference>
<keyword evidence="4" id="KW-0411">Iron-sulfur</keyword>
<dbReference type="RefSeq" id="WP_377128713.1">
    <property type="nucleotide sequence ID" value="NZ_JBHUHN010000001.1"/>
</dbReference>
<dbReference type="Proteomes" id="UP001597601">
    <property type="component" value="Unassembled WGS sequence"/>
</dbReference>
<keyword evidence="1" id="KW-0001">2Fe-2S</keyword>
<evidence type="ECO:0000259" key="6">
    <source>
        <dbReference type="PROSITE" id="PS51296"/>
    </source>
</evidence>
<dbReference type="Gene3D" id="2.102.10.10">
    <property type="entry name" value="Rieske [2Fe-2S] iron-sulphur domain"/>
    <property type="match status" value="1"/>
</dbReference>
<dbReference type="InterPro" id="IPR017941">
    <property type="entry name" value="Rieske_2Fe-2S"/>
</dbReference>
<dbReference type="Pfam" id="PF00355">
    <property type="entry name" value="Rieske"/>
    <property type="match status" value="1"/>
</dbReference>
<evidence type="ECO:0000256" key="4">
    <source>
        <dbReference type="ARBA" id="ARBA00023014"/>
    </source>
</evidence>
<organism evidence="7 8">
    <name type="scientific">Mucilaginibacter antarcticus</name>
    <dbReference type="NCBI Taxonomy" id="1855725"/>
    <lineage>
        <taxon>Bacteria</taxon>
        <taxon>Pseudomonadati</taxon>
        <taxon>Bacteroidota</taxon>
        <taxon>Sphingobacteriia</taxon>
        <taxon>Sphingobacteriales</taxon>
        <taxon>Sphingobacteriaceae</taxon>
        <taxon>Mucilaginibacter</taxon>
    </lineage>
</organism>
<protein>
    <submittedName>
        <fullName evidence="7">Ubiquinol-cytochrome c reductase iron-sulfur subunit</fullName>
    </submittedName>
</protein>
<dbReference type="InterPro" id="IPR036922">
    <property type="entry name" value="Rieske_2Fe-2S_sf"/>
</dbReference>
<feature type="region of interest" description="Disordered" evidence="5">
    <location>
        <begin position="33"/>
        <end position="54"/>
    </location>
</feature>
<comment type="caution">
    <text evidence="7">The sequence shown here is derived from an EMBL/GenBank/DDBJ whole genome shotgun (WGS) entry which is preliminary data.</text>
</comment>
<dbReference type="PROSITE" id="PS51296">
    <property type="entry name" value="RIESKE"/>
    <property type="match status" value="1"/>
</dbReference>
<gene>
    <name evidence="7" type="ORF">ACFSYC_13820</name>
</gene>
<evidence type="ECO:0000256" key="2">
    <source>
        <dbReference type="ARBA" id="ARBA00022723"/>
    </source>
</evidence>
<proteinExistence type="predicted"/>
<name>A0ABW5XTM0_9SPHI</name>
<evidence type="ECO:0000256" key="5">
    <source>
        <dbReference type="SAM" id="MobiDB-lite"/>
    </source>
</evidence>
<evidence type="ECO:0000313" key="7">
    <source>
        <dbReference type="EMBL" id="MFD2865772.1"/>
    </source>
</evidence>
<keyword evidence="3" id="KW-0408">Iron</keyword>
<sequence>MERNEFLSALGIGALGVCMGSCLSACSKSDSGAPSSGNNTNNPPPPAGTTFTADLGSSLTNIGDTKVSNGIILARVAAGNTASSFTAVQVACTHEGTSINYNNGQGVFICPLHGSIFSKTGAVVQGPASTALKQYAISITGSTLTVTV</sequence>
<keyword evidence="8" id="KW-1185">Reference proteome</keyword>
<reference evidence="8" key="1">
    <citation type="journal article" date="2019" name="Int. J. Syst. Evol. Microbiol.">
        <title>The Global Catalogue of Microorganisms (GCM) 10K type strain sequencing project: providing services to taxonomists for standard genome sequencing and annotation.</title>
        <authorList>
            <consortium name="The Broad Institute Genomics Platform"/>
            <consortium name="The Broad Institute Genome Sequencing Center for Infectious Disease"/>
            <person name="Wu L."/>
            <person name="Ma J."/>
        </authorList>
    </citation>
    <scope>NUCLEOTIDE SEQUENCE [LARGE SCALE GENOMIC DNA]</scope>
    <source>
        <strain evidence="8">KCTC 52232</strain>
    </source>
</reference>
<feature type="domain" description="Rieske" evidence="6">
    <location>
        <begin position="52"/>
        <end position="146"/>
    </location>
</feature>